<evidence type="ECO:0000313" key="2">
    <source>
        <dbReference type="EMBL" id="RXN10200.1"/>
    </source>
</evidence>
<name>A0A498LPV7_LABRO</name>
<comment type="caution">
    <text evidence="2">The sequence shown here is derived from an EMBL/GenBank/DDBJ whole genome shotgun (WGS) entry which is preliminary data.</text>
</comment>
<protein>
    <submittedName>
        <fullName evidence="2">Homeobox expressed in ES cells 1</fullName>
    </submittedName>
</protein>
<dbReference type="EMBL" id="QBIY01013215">
    <property type="protein sequence ID" value="RXN10200.1"/>
    <property type="molecule type" value="Genomic_DNA"/>
</dbReference>
<evidence type="ECO:0000256" key="1">
    <source>
        <dbReference type="SAM" id="MobiDB-lite"/>
    </source>
</evidence>
<feature type="compositionally biased region" description="Polar residues" evidence="1">
    <location>
        <begin position="51"/>
        <end position="66"/>
    </location>
</feature>
<keyword evidence="2" id="KW-0371">Homeobox</keyword>
<dbReference type="STRING" id="84645.A0A498LPV7"/>
<feature type="region of interest" description="Disordered" evidence="1">
    <location>
        <begin position="48"/>
        <end position="72"/>
    </location>
</feature>
<dbReference type="AlphaFoldDB" id="A0A498LPV7"/>
<evidence type="ECO:0000313" key="3">
    <source>
        <dbReference type="Proteomes" id="UP000290572"/>
    </source>
</evidence>
<dbReference type="Proteomes" id="UP000290572">
    <property type="component" value="Unassembled WGS sequence"/>
</dbReference>
<organism evidence="2 3">
    <name type="scientific">Labeo rohita</name>
    <name type="common">Indian major carp</name>
    <name type="synonym">Cyprinus rohita</name>
    <dbReference type="NCBI Taxonomy" id="84645"/>
    <lineage>
        <taxon>Eukaryota</taxon>
        <taxon>Metazoa</taxon>
        <taxon>Chordata</taxon>
        <taxon>Craniata</taxon>
        <taxon>Vertebrata</taxon>
        <taxon>Euteleostomi</taxon>
        <taxon>Actinopterygii</taxon>
        <taxon>Neopterygii</taxon>
        <taxon>Teleostei</taxon>
        <taxon>Ostariophysi</taxon>
        <taxon>Cypriniformes</taxon>
        <taxon>Cyprinidae</taxon>
        <taxon>Labeoninae</taxon>
        <taxon>Labeonini</taxon>
        <taxon>Labeo</taxon>
    </lineage>
</organism>
<dbReference type="GO" id="GO:0003677">
    <property type="term" value="F:DNA binding"/>
    <property type="evidence" value="ECO:0007669"/>
    <property type="project" value="UniProtKB-KW"/>
</dbReference>
<sequence>MASVTVSAHQNGPMPRQSAFTIDSILGLDRPDQRTVLSAPYRPWTDLVPEQKSQAEAFTQRISVSNGEKRPQ</sequence>
<keyword evidence="2" id="KW-0238">DNA-binding</keyword>
<gene>
    <name evidence="2" type="ORF">ROHU_010917</name>
</gene>
<proteinExistence type="predicted"/>
<accession>A0A498LPV7</accession>
<keyword evidence="3" id="KW-1185">Reference proteome</keyword>
<reference evidence="2 3" key="1">
    <citation type="submission" date="2018-03" db="EMBL/GenBank/DDBJ databases">
        <title>Draft genome sequence of Rohu Carp (Labeo rohita).</title>
        <authorList>
            <person name="Das P."/>
            <person name="Kushwaha B."/>
            <person name="Joshi C.G."/>
            <person name="Kumar D."/>
            <person name="Nagpure N.S."/>
            <person name="Sahoo L."/>
            <person name="Das S.P."/>
            <person name="Bit A."/>
            <person name="Patnaik S."/>
            <person name="Meher P.K."/>
            <person name="Jayasankar P."/>
            <person name="Koringa P.G."/>
            <person name="Patel N.V."/>
            <person name="Hinsu A.T."/>
            <person name="Kumar R."/>
            <person name="Pandey M."/>
            <person name="Agarwal S."/>
            <person name="Srivastava S."/>
            <person name="Singh M."/>
            <person name="Iquebal M.A."/>
            <person name="Jaiswal S."/>
            <person name="Angadi U.B."/>
            <person name="Kumar N."/>
            <person name="Raza M."/>
            <person name="Shah T.M."/>
            <person name="Rai A."/>
            <person name="Jena J.K."/>
        </authorList>
    </citation>
    <scope>NUCLEOTIDE SEQUENCE [LARGE SCALE GENOMIC DNA]</scope>
    <source>
        <strain evidence="2">DASCIFA01</strain>
        <tissue evidence="2">Testis</tissue>
    </source>
</reference>